<evidence type="ECO:0000256" key="2">
    <source>
        <dbReference type="ARBA" id="ARBA00008017"/>
    </source>
</evidence>
<feature type="transmembrane region" description="Helical" evidence="7">
    <location>
        <begin position="239"/>
        <end position="263"/>
    </location>
</feature>
<feature type="domain" description="DUF3772" evidence="10">
    <location>
        <begin position="123"/>
        <end position="171"/>
    </location>
</feature>
<feature type="transmembrane region" description="Helical" evidence="7">
    <location>
        <begin position="557"/>
        <end position="576"/>
    </location>
</feature>
<dbReference type="EMBL" id="FNBL01000001">
    <property type="protein sequence ID" value="SDE81537.1"/>
    <property type="molecule type" value="Genomic_DNA"/>
</dbReference>
<dbReference type="Gene3D" id="1.10.287.1260">
    <property type="match status" value="1"/>
</dbReference>
<reference evidence="12 13" key="1">
    <citation type="submission" date="2016-10" db="EMBL/GenBank/DDBJ databases">
        <authorList>
            <person name="de Groot N.N."/>
        </authorList>
    </citation>
    <scope>NUCLEOTIDE SEQUENCE [LARGE SCALE GENOMIC DNA]</scope>
    <source>
        <strain evidence="12 13">DSM 27375</strain>
    </source>
</reference>
<comment type="similarity">
    <text evidence="2">Belongs to the MscS (TC 1.A.23) family.</text>
</comment>
<evidence type="ECO:0000259" key="9">
    <source>
        <dbReference type="Pfam" id="PF00924"/>
    </source>
</evidence>
<dbReference type="InterPro" id="IPR011066">
    <property type="entry name" value="MscS_channel_C_sf"/>
</dbReference>
<dbReference type="InterPro" id="IPR022249">
    <property type="entry name" value="DUF3772"/>
</dbReference>
<organism evidence="12 13">
    <name type="scientific">Celeribacter baekdonensis</name>
    <dbReference type="NCBI Taxonomy" id="875171"/>
    <lineage>
        <taxon>Bacteria</taxon>
        <taxon>Pseudomonadati</taxon>
        <taxon>Pseudomonadota</taxon>
        <taxon>Alphaproteobacteria</taxon>
        <taxon>Rhodobacterales</taxon>
        <taxon>Roseobacteraceae</taxon>
        <taxon>Celeribacter</taxon>
    </lineage>
</organism>
<dbReference type="Gene3D" id="1.20.5.1700">
    <property type="match status" value="1"/>
</dbReference>
<dbReference type="AlphaFoldDB" id="A0A1G7G068"/>
<feature type="transmembrane region" description="Helical" evidence="7">
    <location>
        <begin position="275"/>
        <end position="299"/>
    </location>
</feature>
<evidence type="ECO:0000313" key="12">
    <source>
        <dbReference type="EMBL" id="SDE81537.1"/>
    </source>
</evidence>
<feature type="transmembrane region" description="Helical" evidence="7">
    <location>
        <begin position="582"/>
        <end position="600"/>
    </location>
</feature>
<protein>
    <submittedName>
        <fullName evidence="12">Small-conductance mechanosensitive channel</fullName>
    </submittedName>
</protein>
<dbReference type="InterPro" id="IPR011014">
    <property type="entry name" value="MscS_channel_TM-2"/>
</dbReference>
<evidence type="ECO:0000313" key="13">
    <source>
        <dbReference type="Proteomes" id="UP000182284"/>
    </source>
</evidence>
<feature type="transmembrane region" description="Helical" evidence="7">
    <location>
        <begin position="469"/>
        <end position="491"/>
    </location>
</feature>
<dbReference type="PANTHER" id="PTHR30347">
    <property type="entry name" value="POTASSIUM CHANNEL RELATED"/>
    <property type="match status" value="1"/>
</dbReference>
<evidence type="ECO:0000256" key="1">
    <source>
        <dbReference type="ARBA" id="ARBA00004651"/>
    </source>
</evidence>
<dbReference type="OrthoDB" id="9799209at2"/>
<feature type="transmembrane region" description="Helical" evidence="7">
    <location>
        <begin position="511"/>
        <end position="536"/>
    </location>
</feature>
<dbReference type="InterPro" id="IPR006685">
    <property type="entry name" value="MscS_channel_2nd"/>
</dbReference>
<feature type="chain" id="PRO_5010175893" evidence="8">
    <location>
        <begin position="24"/>
        <end position="820"/>
    </location>
</feature>
<dbReference type="InterPro" id="IPR052702">
    <property type="entry name" value="MscS-like_channel"/>
</dbReference>
<feature type="transmembrane region" description="Helical" evidence="7">
    <location>
        <begin position="351"/>
        <end position="371"/>
    </location>
</feature>
<dbReference type="InterPro" id="IPR010920">
    <property type="entry name" value="LSM_dom_sf"/>
</dbReference>
<evidence type="ECO:0000259" key="10">
    <source>
        <dbReference type="Pfam" id="PF12607"/>
    </source>
</evidence>
<keyword evidence="5 7" id="KW-1133">Transmembrane helix</keyword>
<comment type="subcellular location">
    <subcellularLocation>
        <location evidence="1">Cell membrane</location>
        <topology evidence="1">Multi-pass membrane protein</topology>
    </subcellularLocation>
</comment>
<keyword evidence="3" id="KW-1003">Cell membrane</keyword>
<keyword evidence="6 7" id="KW-0472">Membrane</keyword>
<dbReference type="Gene3D" id="2.30.30.60">
    <property type="match status" value="1"/>
</dbReference>
<evidence type="ECO:0000256" key="3">
    <source>
        <dbReference type="ARBA" id="ARBA00022475"/>
    </source>
</evidence>
<dbReference type="InterPro" id="IPR049278">
    <property type="entry name" value="MS_channel_C"/>
</dbReference>
<accession>A0A1G7G068</accession>
<keyword evidence="8" id="KW-0732">Signal</keyword>
<feature type="signal peptide" evidence="8">
    <location>
        <begin position="1"/>
        <end position="23"/>
    </location>
</feature>
<dbReference type="Proteomes" id="UP000182284">
    <property type="component" value="Unassembled WGS sequence"/>
</dbReference>
<sequence length="820" mass="87159">MITRIFARLLLILSLALPHGVSAQEVAAPDYKAWASQASAAEKQLADTGTANAILENLRDELVGWRTQFSNAQSTNSARIDTLKAQIAALGAAPTEGETEAPEIAKRRKDLTSQLEAAQAPVKSAEEAYTRANGLISEIDSELTSRQTDALMKLGGSPINPTLWPEALAAITQTGVTAWTTILDNARSETGIAKLKANAATLLLYLVIALVLVARGRYWSEQFTGFVRSRFVGVAGQGVTGFIASLSQIIAPVLGLVAISAGAQASGLLGPRGVLLFNAVTAVGLSYFISRWVVGRTLYAGGHDRPIFDLTNGQRAEMAGHAALMAVMIAVHVTLTQLADLDGYSDDTRAVLSYPLVVLTAISLYRFSLILRKASQVPTPSEGDETEDEAGPQRFTALLSNLVARLVRLVAVAVVLLGAVGYMSAAVSAVYPTVMSLALLALLTVLSRLASDVYALITRQKDDEGDGLVPVLLTFALSLAALPVLALIWGMRKERLWDIWARMREGVPVGGVDLSVSVFLTLILVFAFGLGATRLLKTALSTAVLPKTQLDKGGQNAIIAGVGYIGVFLSAIFAITSAGIDLSALAIVAGALSVGIGFGLQNIVQNFVSGIILLIERPISEGDWIEVGGQMGYVRDISVRSTRVETFDRTDVIVPNADLISNQVTNYTRGNMIGRVIVPVGVAYGTDTRKVETILKEIANAQPMVSVNPPPQVLFLNFGADALEFEIRAILRDVTFIVAVKNDINHEIARRFGEEGIEIPFAQRDIWLRNPEALTPRSRAGTVAATETTTETATEAEISAIVPSDFEAGDGAGEADGDST</sequence>
<feature type="transmembrane region" description="Helical" evidence="7">
    <location>
        <begin position="199"/>
        <end position="218"/>
    </location>
</feature>
<evidence type="ECO:0000256" key="5">
    <source>
        <dbReference type="ARBA" id="ARBA00022989"/>
    </source>
</evidence>
<dbReference type="GO" id="GO:0008381">
    <property type="term" value="F:mechanosensitive monoatomic ion channel activity"/>
    <property type="evidence" value="ECO:0007669"/>
    <property type="project" value="UniProtKB-ARBA"/>
</dbReference>
<dbReference type="Pfam" id="PF00924">
    <property type="entry name" value="MS_channel_2nd"/>
    <property type="match status" value="1"/>
</dbReference>
<dbReference type="SUPFAM" id="SSF82689">
    <property type="entry name" value="Mechanosensitive channel protein MscS (YggB), C-terminal domain"/>
    <property type="match status" value="1"/>
</dbReference>
<dbReference type="InterPro" id="IPR023408">
    <property type="entry name" value="MscS_beta-dom_sf"/>
</dbReference>
<dbReference type="Pfam" id="PF21082">
    <property type="entry name" value="MS_channel_3rd"/>
    <property type="match status" value="1"/>
</dbReference>
<evidence type="ECO:0000256" key="8">
    <source>
        <dbReference type="SAM" id="SignalP"/>
    </source>
</evidence>
<dbReference type="Pfam" id="PF12607">
    <property type="entry name" value="DUF3772"/>
    <property type="match status" value="1"/>
</dbReference>
<feature type="transmembrane region" description="Helical" evidence="7">
    <location>
        <begin position="409"/>
        <end position="431"/>
    </location>
</feature>
<evidence type="ECO:0000256" key="7">
    <source>
        <dbReference type="SAM" id="Phobius"/>
    </source>
</evidence>
<feature type="domain" description="Mechanosensitive ion channel MscS C-terminal" evidence="11">
    <location>
        <begin position="677"/>
        <end position="759"/>
    </location>
</feature>
<feature type="domain" description="Mechanosensitive ion channel MscS" evidence="9">
    <location>
        <begin position="602"/>
        <end position="669"/>
    </location>
</feature>
<name>A0A1G7G068_9RHOB</name>
<feature type="transmembrane region" description="Helical" evidence="7">
    <location>
        <begin position="319"/>
        <end position="339"/>
    </location>
</feature>
<keyword evidence="4 7" id="KW-0812">Transmembrane</keyword>
<evidence type="ECO:0000256" key="4">
    <source>
        <dbReference type="ARBA" id="ARBA00022692"/>
    </source>
</evidence>
<dbReference type="Gene3D" id="3.30.70.100">
    <property type="match status" value="1"/>
</dbReference>
<dbReference type="RefSeq" id="WP_074640400.1">
    <property type="nucleotide sequence ID" value="NZ_FNBL01000001.1"/>
</dbReference>
<evidence type="ECO:0000259" key="11">
    <source>
        <dbReference type="Pfam" id="PF21082"/>
    </source>
</evidence>
<dbReference type="SUPFAM" id="SSF50182">
    <property type="entry name" value="Sm-like ribonucleoproteins"/>
    <property type="match status" value="1"/>
</dbReference>
<dbReference type="PANTHER" id="PTHR30347:SF1">
    <property type="entry name" value="MECHANOSENSITIVE CHANNEL MSCK"/>
    <property type="match status" value="1"/>
</dbReference>
<proteinExistence type="inferred from homology"/>
<gene>
    <name evidence="12" type="ORF">SAMN04488117_101328</name>
</gene>
<evidence type="ECO:0000256" key="6">
    <source>
        <dbReference type="ARBA" id="ARBA00023136"/>
    </source>
</evidence>
<dbReference type="GO" id="GO:0005886">
    <property type="term" value="C:plasma membrane"/>
    <property type="evidence" value="ECO:0007669"/>
    <property type="project" value="UniProtKB-SubCell"/>
</dbReference>
<dbReference type="SUPFAM" id="SSF82861">
    <property type="entry name" value="Mechanosensitive channel protein MscS (YggB), transmembrane region"/>
    <property type="match status" value="1"/>
</dbReference>